<dbReference type="InterPro" id="IPR036116">
    <property type="entry name" value="FN3_sf"/>
</dbReference>
<dbReference type="Pfam" id="PF00041">
    <property type="entry name" value="fn3"/>
    <property type="match status" value="1"/>
</dbReference>
<dbReference type="Gene3D" id="2.60.40.10">
    <property type="entry name" value="Immunoglobulins"/>
    <property type="match status" value="1"/>
</dbReference>
<reference evidence="2 3" key="1">
    <citation type="journal article" date="2011" name="Nature">
        <title>Genome sequencing reveals insights into physiology and longevity of the naked mole rat.</title>
        <authorList>
            <person name="Kim E.B."/>
            <person name="Fang X."/>
            <person name="Fushan A.A."/>
            <person name="Huang Z."/>
            <person name="Lobanov A.V."/>
            <person name="Han L."/>
            <person name="Marino S.M."/>
            <person name="Sun X."/>
            <person name="Turanov A.A."/>
            <person name="Yang P."/>
            <person name="Yim S.H."/>
            <person name="Zhao X."/>
            <person name="Kasaikina M.V."/>
            <person name="Stoletzki N."/>
            <person name="Peng C."/>
            <person name="Polak P."/>
            <person name="Xiong Z."/>
            <person name="Kiezun A."/>
            <person name="Zhu Y."/>
            <person name="Chen Y."/>
            <person name="Kryukov G.V."/>
            <person name="Zhang Q."/>
            <person name="Peshkin L."/>
            <person name="Yang L."/>
            <person name="Bronson R.T."/>
            <person name="Buffenstein R."/>
            <person name="Wang B."/>
            <person name="Han C."/>
            <person name="Li Q."/>
            <person name="Chen L."/>
            <person name="Zhao W."/>
            <person name="Sunyaev S.R."/>
            <person name="Park T.J."/>
            <person name="Zhang G."/>
            <person name="Wang J."/>
            <person name="Gladyshev V.N."/>
        </authorList>
    </citation>
    <scope>NUCLEOTIDE SEQUENCE [LARGE SCALE GENOMIC DNA]</scope>
</reference>
<name>G5C830_HETGA</name>
<dbReference type="CDD" id="cd00063">
    <property type="entry name" value="FN3"/>
    <property type="match status" value="1"/>
</dbReference>
<dbReference type="PROSITE" id="PS50853">
    <property type="entry name" value="FN3"/>
    <property type="match status" value="1"/>
</dbReference>
<accession>G5C830</accession>
<evidence type="ECO:0000259" key="1">
    <source>
        <dbReference type="PROSITE" id="PS50853"/>
    </source>
</evidence>
<organism evidence="2 3">
    <name type="scientific">Heterocephalus glaber</name>
    <name type="common">Naked mole rat</name>
    <dbReference type="NCBI Taxonomy" id="10181"/>
    <lineage>
        <taxon>Eukaryota</taxon>
        <taxon>Metazoa</taxon>
        <taxon>Chordata</taxon>
        <taxon>Craniata</taxon>
        <taxon>Vertebrata</taxon>
        <taxon>Euteleostomi</taxon>
        <taxon>Mammalia</taxon>
        <taxon>Eutheria</taxon>
        <taxon>Euarchontoglires</taxon>
        <taxon>Glires</taxon>
        <taxon>Rodentia</taxon>
        <taxon>Hystricomorpha</taxon>
        <taxon>Bathyergidae</taxon>
        <taxon>Heterocephalus</taxon>
    </lineage>
</organism>
<dbReference type="SMART" id="SM00060">
    <property type="entry name" value="FN3"/>
    <property type="match status" value="1"/>
</dbReference>
<dbReference type="AlphaFoldDB" id="G5C830"/>
<feature type="domain" description="Fibronectin type-III" evidence="1">
    <location>
        <begin position="50"/>
        <end position="148"/>
    </location>
</feature>
<dbReference type="STRING" id="10181.G5C830"/>
<protein>
    <submittedName>
        <fullName evidence="2">Tripartite motif-containing protein 42</fullName>
    </submittedName>
</protein>
<dbReference type="InterPro" id="IPR003961">
    <property type="entry name" value="FN3_dom"/>
</dbReference>
<dbReference type="SUPFAM" id="SSF49265">
    <property type="entry name" value="Fibronectin type III"/>
    <property type="match status" value="1"/>
</dbReference>
<dbReference type="InParanoid" id="G5C830"/>
<proteinExistence type="predicted"/>
<dbReference type="EMBL" id="JH173786">
    <property type="protein sequence ID" value="EHB17691.1"/>
    <property type="molecule type" value="Genomic_DNA"/>
</dbReference>
<dbReference type="Proteomes" id="UP000006813">
    <property type="component" value="Unassembled WGS sequence"/>
</dbReference>
<dbReference type="InterPro" id="IPR013783">
    <property type="entry name" value="Ig-like_fold"/>
</dbReference>
<evidence type="ECO:0000313" key="2">
    <source>
        <dbReference type="EMBL" id="EHB17691.1"/>
    </source>
</evidence>
<sequence length="170" mass="19249">MPLDFAELSSAIHKLFLTGPKKVCSSGDSLPSDSNSFHNWCSFNEPSVKIPGPIIIYQTLVYPTAIKVYWTCPAEDVESFEMEFYELVTTPPNSVQTELCGQIWDIMQQSLELHNLTPSTEYMFKIRTINDNGPGQWSDVCKVVTPDRCGKNQAKWGLLKNIYSVLQKCF</sequence>
<evidence type="ECO:0000313" key="3">
    <source>
        <dbReference type="Proteomes" id="UP000006813"/>
    </source>
</evidence>
<gene>
    <name evidence="2" type="ORF">GW7_21803</name>
</gene>